<dbReference type="InterPro" id="IPR047114">
    <property type="entry name" value="YciF"/>
</dbReference>
<dbReference type="PANTHER" id="PTHR30565">
    <property type="entry name" value="PROTEIN YCIF"/>
    <property type="match status" value="1"/>
</dbReference>
<gene>
    <name evidence="1" type="ORF">GS429_11590</name>
</gene>
<dbReference type="EMBL" id="WUYX01000034">
    <property type="protein sequence ID" value="MXV62696.1"/>
    <property type="molecule type" value="Genomic_DNA"/>
</dbReference>
<sequence>MTTTPTDTFERELGKLYHAELEILDLHADLAEAAASEDVKTLFTDHEADTVEQIHRIERIFEELGEEPHAAGSPVMEGILAEKDQIVSTNAPPDLRDLDVLSTGMMNERFEITVLDRLLLVASELDLPDEIATGLEANRQEAKAALTEMEAIVERRRLE</sequence>
<dbReference type="Pfam" id="PF05974">
    <property type="entry name" value="DUF892"/>
    <property type="match status" value="1"/>
</dbReference>
<dbReference type="SUPFAM" id="SSF47240">
    <property type="entry name" value="Ferritin-like"/>
    <property type="match status" value="1"/>
</dbReference>
<evidence type="ECO:0000313" key="2">
    <source>
        <dbReference type="Proteomes" id="UP000434101"/>
    </source>
</evidence>
<dbReference type="Gene3D" id="1.20.1260.10">
    <property type="match status" value="1"/>
</dbReference>
<name>A0A6B0VNY3_9EURY</name>
<protein>
    <submittedName>
        <fullName evidence="1">DUF892 family protein</fullName>
    </submittedName>
</protein>
<dbReference type="AlphaFoldDB" id="A0A6B0VNY3"/>
<dbReference type="Proteomes" id="UP000434101">
    <property type="component" value="Unassembled WGS sequence"/>
</dbReference>
<proteinExistence type="predicted"/>
<dbReference type="InterPro" id="IPR010287">
    <property type="entry name" value="DUF892_YciF-like"/>
</dbReference>
<dbReference type="RefSeq" id="WP_160065520.1">
    <property type="nucleotide sequence ID" value="NZ_WUYX01000034.1"/>
</dbReference>
<reference evidence="1 2" key="1">
    <citation type="submission" date="2020-01" db="EMBL/GenBank/DDBJ databases">
        <title>Natronorubrum sp. JWXQ-INN 674 isolated from Inner Mongolia Autonomous Region of China.</title>
        <authorList>
            <person name="Xue Q."/>
        </authorList>
    </citation>
    <scope>NUCLEOTIDE SEQUENCE [LARGE SCALE GENOMIC DNA]</scope>
    <source>
        <strain evidence="1 2">JWXQ-INN-674</strain>
    </source>
</reference>
<comment type="caution">
    <text evidence="1">The sequence shown here is derived from an EMBL/GenBank/DDBJ whole genome shotgun (WGS) entry which is preliminary data.</text>
</comment>
<dbReference type="PANTHER" id="PTHR30565:SF9">
    <property type="entry name" value="PROTEIN YCIF"/>
    <property type="match status" value="1"/>
</dbReference>
<keyword evidence="2" id="KW-1185">Reference proteome</keyword>
<evidence type="ECO:0000313" key="1">
    <source>
        <dbReference type="EMBL" id="MXV62696.1"/>
    </source>
</evidence>
<dbReference type="InterPro" id="IPR009078">
    <property type="entry name" value="Ferritin-like_SF"/>
</dbReference>
<dbReference type="InterPro" id="IPR012347">
    <property type="entry name" value="Ferritin-like"/>
</dbReference>
<organism evidence="1 2">
    <name type="scientific">Natronorubrum halalkaliphilum</name>
    <dbReference type="NCBI Taxonomy" id="2691917"/>
    <lineage>
        <taxon>Archaea</taxon>
        <taxon>Methanobacteriati</taxon>
        <taxon>Methanobacteriota</taxon>
        <taxon>Stenosarchaea group</taxon>
        <taxon>Halobacteria</taxon>
        <taxon>Halobacteriales</taxon>
        <taxon>Natrialbaceae</taxon>
        <taxon>Natronorubrum</taxon>
    </lineage>
</organism>
<dbReference type="OrthoDB" id="197444at2157"/>
<accession>A0A6B0VNY3</accession>